<protein>
    <submittedName>
        <fullName evidence="2">Uncharacterized protein</fullName>
    </submittedName>
</protein>
<geneLocation type="plasmid" evidence="2 3">
    <name>pBRH01</name>
</geneLocation>
<dbReference type="SUPFAM" id="SSF56349">
    <property type="entry name" value="DNA breaking-rejoining enzymes"/>
    <property type="match status" value="1"/>
</dbReference>
<dbReference type="EMBL" id="FR687360">
    <property type="protein sequence ID" value="CBW76760.1"/>
    <property type="molecule type" value="Genomic_DNA"/>
</dbReference>
<dbReference type="eggNOG" id="COG4974">
    <property type="taxonomic scope" value="Bacteria"/>
</dbReference>
<proteinExistence type="predicted"/>
<dbReference type="HOGENOM" id="CLU_2153626_0_0_4"/>
<dbReference type="Proteomes" id="UP000007437">
    <property type="component" value="Plasmid pBRH01"/>
</dbReference>
<keyword evidence="2" id="KW-0614">Plasmid</keyword>
<dbReference type="InterPro" id="IPR011010">
    <property type="entry name" value="DNA_brk_join_enz"/>
</dbReference>
<evidence type="ECO:0000313" key="3">
    <source>
        <dbReference type="Proteomes" id="UP000007437"/>
    </source>
</evidence>
<reference evidence="2 3" key="1">
    <citation type="journal article" date="2011" name="J. Bacteriol.">
        <title>Complete genome sequence of Burkholderia rhizoxinica, an endosymbiont of Rhizopus microsporus.</title>
        <authorList>
            <person name="Lackner G."/>
            <person name="Moebius N."/>
            <person name="Partida-Martinez L."/>
            <person name="Hertweck C."/>
        </authorList>
    </citation>
    <scope>NUCLEOTIDE SEQUENCE [LARGE SCALE GENOMIC DNA]</scope>
    <source>
        <strain evidence="3">DSM 19002 / CIP 109453 / HKI 454</strain>
        <plasmid evidence="2 3">pBRH01</plasmid>
    </source>
</reference>
<gene>
    <name evidence="2" type="ordered locus">RBRH_01927</name>
</gene>
<dbReference type="AlphaFoldDB" id="E5AUI6"/>
<accession>E5AUI6</accession>
<dbReference type="KEGG" id="brh:RBRH_01927"/>
<organism evidence="2 3">
    <name type="scientific">Mycetohabitans rhizoxinica (strain DSM 19002 / CIP 109453 / HKI 454)</name>
    <name type="common">Paraburkholderia rhizoxinica</name>
    <dbReference type="NCBI Taxonomy" id="882378"/>
    <lineage>
        <taxon>Bacteria</taxon>
        <taxon>Pseudomonadati</taxon>
        <taxon>Pseudomonadota</taxon>
        <taxon>Betaproteobacteria</taxon>
        <taxon>Burkholderiales</taxon>
        <taxon>Burkholderiaceae</taxon>
        <taxon>Mycetohabitans</taxon>
    </lineage>
</organism>
<name>E5AUI6_MYCRK</name>
<evidence type="ECO:0000313" key="2">
    <source>
        <dbReference type="EMBL" id="CBW76760.1"/>
    </source>
</evidence>
<dbReference type="GO" id="GO:0003677">
    <property type="term" value="F:DNA binding"/>
    <property type="evidence" value="ECO:0007669"/>
    <property type="project" value="InterPro"/>
</dbReference>
<sequence>MSTRPTASGSHHARPITLAVGQSQTLRRATAPAESGAASILCALPLADNASLLARPGISEVASTTMDDFSRRLSAQGHNQWWLEIVGKGKRARIVPASPELIAELARYRQT</sequence>
<feature type="region of interest" description="Disordered" evidence="1">
    <location>
        <begin position="1"/>
        <end position="23"/>
    </location>
</feature>
<evidence type="ECO:0000256" key="1">
    <source>
        <dbReference type="SAM" id="MobiDB-lite"/>
    </source>
</evidence>